<protein>
    <recommendedName>
        <fullName evidence="4">Lipoprotein</fullName>
    </recommendedName>
</protein>
<keyword evidence="3" id="KW-1185">Reference proteome</keyword>
<proteinExistence type="predicted"/>
<sequence>MTKQKSILAAGIAWLMLTACHTPQAPLTDTKKMNKHYTETFKLRPCDKVIVEYYAKMSDASDETPPQSIREITEVDQIATIITLAASLPDEGEIMKKMANVPLLRTTFLYPDDTVFFDFYDKSLKTPATSFYATAPKEEAALFELLKK</sequence>
<evidence type="ECO:0008006" key="4">
    <source>
        <dbReference type="Google" id="ProtNLM"/>
    </source>
</evidence>
<name>A0ABS1KJU9_9BACT</name>
<evidence type="ECO:0000256" key="1">
    <source>
        <dbReference type="SAM" id="SignalP"/>
    </source>
</evidence>
<dbReference type="EMBL" id="JAERRB010000001">
    <property type="protein sequence ID" value="MBL0739628.1"/>
    <property type="molecule type" value="Genomic_DNA"/>
</dbReference>
<dbReference type="PROSITE" id="PS51257">
    <property type="entry name" value="PROKAR_LIPOPROTEIN"/>
    <property type="match status" value="1"/>
</dbReference>
<feature type="signal peptide" evidence="1">
    <location>
        <begin position="1"/>
        <end position="21"/>
    </location>
</feature>
<dbReference type="RefSeq" id="WP_202006607.1">
    <property type="nucleotide sequence ID" value="NZ_JAERRB010000001.1"/>
</dbReference>
<gene>
    <name evidence="2" type="ORF">JI741_00300</name>
</gene>
<evidence type="ECO:0000313" key="3">
    <source>
        <dbReference type="Proteomes" id="UP000613030"/>
    </source>
</evidence>
<keyword evidence="1" id="KW-0732">Signal</keyword>
<evidence type="ECO:0000313" key="2">
    <source>
        <dbReference type="EMBL" id="MBL0739628.1"/>
    </source>
</evidence>
<dbReference type="Proteomes" id="UP000613030">
    <property type="component" value="Unassembled WGS sequence"/>
</dbReference>
<organism evidence="2 3">
    <name type="scientific">Chryseolinea lacunae</name>
    <dbReference type="NCBI Taxonomy" id="2801331"/>
    <lineage>
        <taxon>Bacteria</taxon>
        <taxon>Pseudomonadati</taxon>
        <taxon>Bacteroidota</taxon>
        <taxon>Cytophagia</taxon>
        <taxon>Cytophagales</taxon>
        <taxon>Fulvivirgaceae</taxon>
        <taxon>Chryseolinea</taxon>
    </lineage>
</organism>
<feature type="chain" id="PRO_5045519777" description="Lipoprotein" evidence="1">
    <location>
        <begin position="22"/>
        <end position="148"/>
    </location>
</feature>
<accession>A0ABS1KJU9</accession>
<comment type="caution">
    <text evidence="2">The sequence shown here is derived from an EMBL/GenBank/DDBJ whole genome shotgun (WGS) entry which is preliminary data.</text>
</comment>
<reference evidence="2 3" key="1">
    <citation type="submission" date="2021-01" db="EMBL/GenBank/DDBJ databases">
        <title>Chryseolinea sp. Jin1 Genome sequencing and assembly.</title>
        <authorList>
            <person name="Kim I."/>
        </authorList>
    </citation>
    <scope>NUCLEOTIDE SEQUENCE [LARGE SCALE GENOMIC DNA]</scope>
    <source>
        <strain evidence="2 3">Jin1</strain>
    </source>
</reference>